<gene>
    <name evidence="1" type="ORF">EVAR_20263_1</name>
</gene>
<comment type="caution">
    <text evidence="1">The sequence shown here is derived from an EMBL/GenBank/DDBJ whole genome shotgun (WGS) entry which is preliminary data.</text>
</comment>
<sequence>MATKRLMKASSTISRSQFYGLWKPFTKTDAIVLTLLHASAPNRLASFCLRSFAAFRVVMMTMSLPNSVLTNHVVLPQPGTLLPHVISGTSKS</sequence>
<dbReference type="OrthoDB" id="7502796at2759"/>
<name>A0A4C1W7B8_EUMVA</name>
<accession>A0A4C1W7B8</accession>
<keyword evidence="2" id="KW-1185">Reference proteome</keyword>
<proteinExistence type="predicted"/>
<dbReference type="Proteomes" id="UP000299102">
    <property type="component" value="Unassembled WGS sequence"/>
</dbReference>
<dbReference type="AlphaFoldDB" id="A0A4C1W7B8"/>
<dbReference type="EMBL" id="BGZK01000498">
    <property type="protein sequence ID" value="GBP47258.1"/>
    <property type="molecule type" value="Genomic_DNA"/>
</dbReference>
<evidence type="ECO:0000313" key="2">
    <source>
        <dbReference type="Proteomes" id="UP000299102"/>
    </source>
</evidence>
<organism evidence="1 2">
    <name type="scientific">Eumeta variegata</name>
    <name type="common">Bagworm moth</name>
    <name type="synonym">Eumeta japonica</name>
    <dbReference type="NCBI Taxonomy" id="151549"/>
    <lineage>
        <taxon>Eukaryota</taxon>
        <taxon>Metazoa</taxon>
        <taxon>Ecdysozoa</taxon>
        <taxon>Arthropoda</taxon>
        <taxon>Hexapoda</taxon>
        <taxon>Insecta</taxon>
        <taxon>Pterygota</taxon>
        <taxon>Neoptera</taxon>
        <taxon>Endopterygota</taxon>
        <taxon>Lepidoptera</taxon>
        <taxon>Glossata</taxon>
        <taxon>Ditrysia</taxon>
        <taxon>Tineoidea</taxon>
        <taxon>Psychidae</taxon>
        <taxon>Oiketicinae</taxon>
        <taxon>Eumeta</taxon>
    </lineage>
</organism>
<protein>
    <submittedName>
        <fullName evidence="1">Uncharacterized protein</fullName>
    </submittedName>
</protein>
<reference evidence="1 2" key="1">
    <citation type="journal article" date="2019" name="Commun. Biol.">
        <title>The bagworm genome reveals a unique fibroin gene that provides high tensile strength.</title>
        <authorList>
            <person name="Kono N."/>
            <person name="Nakamura H."/>
            <person name="Ohtoshi R."/>
            <person name="Tomita M."/>
            <person name="Numata K."/>
            <person name="Arakawa K."/>
        </authorList>
    </citation>
    <scope>NUCLEOTIDE SEQUENCE [LARGE SCALE GENOMIC DNA]</scope>
</reference>
<evidence type="ECO:0000313" key="1">
    <source>
        <dbReference type="EMBL" id="GBP47258.1"/>
    </source>
</evidence>